<keyword evidence="3" id="KW-0949">S-adenosyl-L-methionine</keyword>
<dbReference type="Proteomes" id="UP001396334">
    <property type="component" value="Unassembled WGS sequence"/>
</dbReference>
<evidence type="ECO:0000313" key="5">
    <source>
        <dbReference type="EMBL" id="KAK8999256.1"/>
    </source>
</evidence>
<accession>A0ABR2QFI9</accession>
<reference evidence="5 6" key="1">
    <citation type="journal article" date="2024" name="G3 (Bethesda)">
        <title>Genome assembly of Hibiscus sabdariffa L. provides insights into metabolisms of medicinal natural products.</title>
        <authorList>
            <person name="Kim T."/>
        </authorList>
    </citation>
    <scope>NUCLEOTIDE SEQUENCE [LARGE SCALE GENOMIC DNA]</scope>
    <source>
        <strain evidence="5">TK-2024</strain>
        <tissue evidence="5">Old leaves</tissue>
    </source>
</reference>
<protein>
    <recommendedName>
        <fullName evidence="4">O-methyltransferase C-terminal domain-containing protein</fullName>
    </recommendedName>
</protein>
<evidence type="ECO:0000256" key="3">
    <source>
        <dbReference type="ARBA" id="ARBA00022691"/>
    </source>
</evidence>
<dbReference type="EMBL" id="JBBPBN010000040">
    <property type="protein sequence ID" value="KAK8999256.1"/>
    <property type="molecule type" value="Genomic_DNA"/>
</dbReference>
<evidence type="ECO:0000259" key="4">
    <source>
        <dbReference type="Pfam" id="PF00891"/>
    </source>
</evidence>
<dbReference type="InterPro" id="IPR016461">
    <property type="entry name" value="COMT-like"/>
</dbReference>
<keyword evidence="2" id="KW-0808">Transferase</keyword>
<organism evidence="5 6">
    <name type="scientific">Hibiscus sabdariffa</name>
    <name type="common">roselle</name>
    <dbReference type="NCBI Taxonomy" id="183260"/>
    <lineage>
        <taxon>Eukaryota</taxon>
        <taxon>Viridiplantae</taxon>
        <taxon>Streptophyta</taxon>
        <taxon>Embryophyta</taxon>
        <taxon>Tracheophyta</taxon>
        <taxon>Spermatophyta</taxon>
        <taxon>Magnoliopsida</taxon>
        <taxon>eudicotyledons</taxon>
        <taxon>Gunneridae</taxon>
        <taxon>Pentapetalae</taxon>
        <taxon>rosids</taxon>
        <taxon>malvids</taxon>
        <taxon>Malvales</taxon>
        <taxon>Malvaceae</taxon>
        <taxon>Malvoideae</taxon>
        <taxon>Hibiscus</taxon>
    </lineage>
</organism>
<dbReference type="InterPro" id="IPR001077">
    <property type="entry name" value="COMT_C"/>
</dbReference>
<dbReference type="PANTHER" id="PTHR11746">
    <property type="entry name" value="O-METHYLTRANSFERASE"/>
    <property type="match status" value="1"/>
</dbReference>
<evidence type="ECO:0000256" key="2">
    <source>
        <dbReference type="ARBA" id="ARBA00022679"/>
    </source>
</evidence>
<name>A0ABR2QFI9_9ROSI</name>
<keyword evidence="6" id="KW-1185">Reference proteome</keyword>
<feature type="domain" description="O-methyltransferase C-terminal" evidence="4">
    <location>
        <begin position="1"/>
        <end position="84"/>
    </location>
</feature>
<gene>
    <name evidence="5" type="ORF">V6N11_070432</name>
</gene>
<dbReference type="Gene3D" id="3.40.50.150">
    <property type="entry name" value="Vaccinia Virus protein VP39"/>
    <property type="match status" value="1"/>
</dbReference>
<dbReference type="PROSITE" id="PS51683">
    <property type="entry name" value="SAM_OMT_II"/>
    <property type="match status" value="1"/>
</dbReference>
<proteinExistence type="predicted"/>
<evidence type="ECO:0000313" key="6">
    <source>
        <dbReference type="Proteomes" id="UP001396334"/>
    </source>
</evidence>
<dbReference type="SUPFAM" id="SSF53335">
    <property type="entry name" value="S-adenosyl-L-methionine-dependent methyltransferases"/>
    <property type="match status" value="1"/>
</dbReference>
<comment type="caution">
    <text evidence="5">The sequence shown here is derived from an EMBL/GenBank/DDBJ whole genome shotgun (WGS) entry which is preliminary data.</text>
</comment>
<dbReference type="InterPro" id="IPR029063">
    <property type="entry name" value="SAM-dependent_MTases_sf"/>
</dbReference>
<dbReference type="Pfam" id="PF00891">
    <property type="entry name" value="Methyltransf_2"/>
    <property type="match status" value="1"/>
</dbReference>
<sequence>MHDWSDEECVKILKHCKEAISRGEKEGGKVIIIDMVMMKKGKGKGKEELMETQLFIDMVMMVLMTGKERDEEEWAKLFSAAGFSGYKIIPILGLRSVIEVYP</sequence>
<evidence type="ECO:0000256" key="1">
    <source>
        <dbReference type="ARBA" id="ARBA00022603"/>
    </source>
</evidence>
<keyword evidence="1" id="KW-0489">Methyltransferase</keyword>